<dbReference type="Pfam" id="PF05396">
    <property type="entry name" value="Phage_T7_Capsid"/>
    <property type="match status" value="1"/>
</dbReference>
<evidence type="ECO:0000256" key="1">
    <source>
        <dbReference type="SAM" id="MobiDB-lite"/>
    </source>
</evidence>
<evidence type="ECO:0000313" key="2">
    <source>
        <dbReference type="EMBL" id="PZQ48889.1"/>
    </source>
</evidence>
<feature type="region of interest" description="Disordered" evidence="1">
    <location>
        <begin position="1"/>
        <end position="45"/>
    </location>
</feature>
<proteinExistence type="predicted"/>
<dbReference type="EMBL" id="QFQB01000002">
    <property type="protein sequence ID" value="PZQ48889.1"/>
    <property type="molecule type" value="Genomic_DNA"/>
</dbReference>
<dbReference type="AlphaFoldDB" id="A0A2W5N9D2"/>
<dbReference type="Proteomes" id="UP000249417">
    <property type="component" value="Unassembled WGS sequence"/>
</dbReference>
<gene>
    <name evidence="2" type="ORF">DI551_00735</name>
</gene>
<comment type="caution">
    <text evidence="2">The sequence shown here is derived from an EMBL/GenBank/DDBJ whole genome shotgun (WGS) entry which is preliminary data.</text>
</comment>
<feature type="compositionally biased region" description="Basic and acidic residues" evidence="1">
    <location>
        <begin position="35"/>
        <end position="45"/>
    </location>
</feature>
<evidence type="ECO:0000313" key="3">
    <source>
        <dbReference type="Proteomes" id="UP000249417"/>
    </source>
</evidence>
<organism evidence="2 3">
    <name type="scientific">Micavibrio aeruginosavorus</name>
    <dbReference type="NCBI Taxonomy" id="349221"/>
    <lineage>
        <taxon>Bacteria</taxon>
        <taxon>Pseudomonadati</taxon>
        <taxon>Bdellovibrionota</taxon>
        <taxon>Bdellovibrionia</taxon>
        <taxon>Bdellovibrionales</taxon>
        <taxon>Pseudobdellovibrionaceae</taxon>
        <taxon>Micavibrio</taxon>
    </lineage>
</organism>
<name>A0A2W5N9D2_9BACT</name>
<feature type="compositionally biased region" description="Low complexity" evidence="1">
    <location>
        <begin position="1"/>
        <end position="12"/>
    </location>
</feature>
<dbReference type="InterPro" id="IPR008768">
    <property type="entry name" value="Gp9-like"/>
</dbReference>
<reference evidence="2 3" key="1">
    <citation type="submission" date="2017-08" db="EMBL/GenBank/DDBJ databases">
        <title>Infants hospitalized years apart are colonized by the same room-sourced microbial strains.</title>
        <authorList>
            <person name="Brooks B."/>
            <person name="Olm M.R."/>
            <person name="Firek B.A."/>
            <person name="Baker R."/>
            <person name="Thomas B.C."/>
            <person name="Morowitz M.J."/>
            <person name="Banfield J.F."/>
        </authorList>
    </citation>
    <scope>NUCLEOTIDE SEQUENCE [LARGE SCALE GENOMIC DNA]</scope>
    <source>
        <strain evidence="2">S2_005_002_R2_29</strain>
    </source>
</reference>
<sequence>MTTDTQNQQNPNPADPDKNPADPANPPPSAYRPEGMPDHYAGKTDNETIDNLYKAVDGYRKQQSKDRGIPENINDYKTDLPDDVASILIRPGEDGKDPIWEHMRGIAHKRGISSEDFVELAKEWGMQMHQAAQAQATGEGMPDFDFKELGGAEKAQATIDGANAFLMGLKNTQKLSDKAFEELSLLSLHSQGLKALGELQAAMGVKPIPAKIEGQEPAAGEKTQEQLNEMMRDERYWKTKDPAFIREVTEGFQKLYNKAA</sequence>
<accession>A0A2W5N9D2</accession>
<protein>
    <submittedName>
        <fullName evidence="2">Uncharacterized protein</fullName>
    </submittedName>
</protein>